<feature type="chain" id="PRO_5007833185" evidence="2">
    <location>
        <begin position="26"/>
        <end position="590"/>
    </location>
</feature>
<dbReference type="AlphaFoldDB" id="A0A162DD77"/>
<keyword evidence="4" id="KW-1185">Reference proteome</keyword>
<evidence type="ECO:0000256" key="1">
    <source>
        <dbReference type="SAM" id="MobiDB-lite"/>
    </source>
</evidence>
<dbReference type="EMBL" id="LRGB01002849">
    <property type="protein sequence ID" value="KZS06085.1"/>
    <property type="molecule type" value="Genomic_DNA"/>
</dbReference>
<organism evidence="3 4">
    <name type="scientific">Daphnia magna</name>
    <dbReference type="NCBI Taxonomy" id="35525"/>
    <lineage>
        <taxon>Eukaryota</taxon>
        <taxon>Metazoa</taxon>
        <taxon>Ecdysozoa</taxon>
        <taxon>Arthropoda</taxon>
        <taxon>Crustacea</taxon>
        <taxon>Branchiopoda</taxon>
        <taxon>Diplostraca</taxon>
        <taxon>Cladocera</taxon>
        <taxon>Anomopoda</taxon>
        <taxon>Daphniidae</taxon>
        <taxon>Daphnia</taxon>
    </lineage>
</organism>
<evidence type="ECO:0000313" key="4">
    <source>
        <dbReference type="Proteomes" id="UP000076858"/>
    </source>
</evidence>
<dbReference type="OrthoDB" id="10418542at2759"/>
<feature type="region of interest" description="Disordered" evidence="1">
    <location>
        <begin position="302"/>
        <end position="332"/>
    </location>
</feature>
<name>A0A162DD77_9CRUS</name>
<comment type="caution">
    <text evidence="3">The sequence shown here is derived from an EMBL/GenBank/DDBJ whole genome shotgun (WGS) entry which is preliminary data.</text>
</comment>
<evidence type="ECO:0000256" key="2">
    <source>
        <dbReference type="SAM" id="SignalP"/>
    </source>
</evidence>
<proteinExistence type="predicted"/>
<reference evidence="3 4" key="1">
    <citation type="submission" date="2016-03" db="EMBL/GenBank/DDBJ databases">
        <title>EvidentialGene: Evidence-directed Construction of Genes on Genomes.</title>
        <authorList>
            <person name="Gilbert D.G."/>
            <person name="Choi J.-H."/>
            <person name="Mockaitis K."/>
            <person name="Colbourne J."/>
            <person name="Pfrender M."/>
        </authorList>
    </citation>
    <scope>NUCLEOTIDE SEQUENCE [LARGE SCALE GENOMIC DNA]</scope>
    <source>
        <strain evidence="3 4">Xinb3</strain>
        <tissue evidence="3">Complete organism</tissue>
    </source>
</reference>
<sequence>MKISGATTSLLIVFGVLQMSCSSSSLSIKQLWRNRRIDGRFFPTIFKQLITRRFPPLWLTRIKQRNAVRLDEHVDPGQVWLTGTVPSRRASTTPSINNAYVNPYVLTSDSSRKSGFMNLNKEIEPYRWGQGVKLYMEADLHPSLLNYLEDPAIKEPEIESNHLPETTYSQTDWFRRLPCRKFEDPYECYNSNQFYHPVELNIIGESNVPFQNNVVGYYDNSPFASASEKRRTFDSISVDLRKNRKVLQLEGSPIANGRGIGRWKRPFEAIARRLLRRAASPAMLSKYNLKFINLSEELKKKQKEPNYPAASSSKPTSLPVSKEGVHDKKKKKAGLISKDVHGIWGPGMNVEVEKDAPSSLLSFVLKRMKIPRTKSGKNSKKIVKSLPPPPLSVPPIPPVTIPKEPEVDSYLVALKESRIPCQSLEDPADCDDFSLLFKPSWYPQSYELNAPTGNDALSSTFYNEYSSSLANFIDPSQLKLVQPAADTNDFLLQKPILFLSPNIKFTIYHHSPPTLSSLDDVIALPSIGIAMETAMPSVDSSSAELLAEDESPSVRSPGEGESPAHDPMVDMTGLNIVGPLSAMSVAPVST</sequence>
<dbReference type="Proteomes" id="UP000076858">
    <property type="component" value="Unassembled WGS sequence"/>
</dbReference>
<feature type="compositionally biased region" description="Polar residues" evidence="1">
    <location>
        <begin position="309"/>
        <end position="319"/>
    </location>
</feature>
<accession>A0A162DD77</accession>
<evidence type="ECO:0000313" key="3">
    <source>
        <dbReference type="EMBL" id="KZS06085.1"/>
    </source>
</evidence>
<keyword evidence="2" id="KW-0732">Signal</keyword>
<feature type="region of interest" description="Disordered" evidence="1">
    <location>
        <begin position="540"/>
        <end position="571"/>
    </location>
</feature>
<protein>
    <submittedName>
        <fullName evidence="3">Uncharacterized protein</fullName>
    </submittedName>
</protein>
<gene>
    <name evidence="3" type="ORF">APZ42_030581</name>
</gene>
<feature type="signal peptide" evidence="2">
    <location>
        <begin position="1"/>
        <end position="25"/>
    </location>
</feature>